<dbReference type="AlphaFoldDB" id="A0A0P6SK62"/>
<dbReference type="SUPFAM" id="SSF109797">
    <property type="entry name" value="Bacteriocin immunity protein-like"/>
    <property type="match status" value="1"/>
</dbReference>
<accession>A0A0P6SK62</accession>
<proteinExistence type="predicted"/>
<dbReference type="EMBL" id="LHQM01000010">
    <property type="protein sequence ID" value="KPJ22740.1"/>
    <property type="molecule type" value="Genomic_DNA"/>
</dbReference>
<evidence type="ECO:0000313" key="1">
    <source>
        <dbReference type="EMBL" id="KPJ22740.1"/>
    </source>
</evidence>
<evidence type="ECO:0008006" key="3">
    <source>
        <dbReference type="Google" id="ProtNLM"/>
    </source>
</evidence>
<comment type="caution">
    <text evidence="1">The sequence shown here is derived from an EMBL/GenBank/DDBJ whole genome shotgun (WGS) entry which is preliminary data.</text>
</comment>
<name>A0A0P6SK62_9STRE</name>
<sequence>MKKRTQTQLMNYIRDIYNNDDLDNSKDLKEKLLLASKCINDGHKLGYVAHKLYPYVLTECLNNSRSQELQPLLKCLEKLKRKHELSNILSTTFNHFH</sequence>
<dbReference type="PATRIC" id="fig|119224.3.peg.247"/>
<dbReference type="RefSeq" id="WP_052123841.1">
    <property type="nucleotide sequence ID" value="NZ_LHQM01000010.1"/>
</dbReference>
<protein>
    <recommendedName>
        <fullName evidence="3">Bacteriocin immunity protein</fullName>
    </recommendedName>
</protein>
<organism evidence="1 2">
    <name type="scientific">Streptococcus phocae</name>
    <dbReference type="NCBI Taxonomy" id="119224"/>
    <lineage>
        <taxon>Bacteria</taxon>
        <taxon>Bacillati</taxon>
        <taxon>Bacillota</taxon>
        <taxon>Bacilli</taxon>
        <taxon>Lactobacillales</taxon>
        <taxon>Streptococcaceae</taxon>
        <taxon>Streptococcus</taxon>
    </lineage>
</organism>
<reference evidence="1 2" key="1">
    <citation type="submission" date="2015-08" db="EMBL/GenBank/DDBJ databases">
        <title>Genome sequence of Streptococcus phocae subsp. phocae ATCC 51973T isolated from liver specimen obtained from seal.</title>
        <authorList>
            <person name="Avendano-Herrera R."/>
        </authorList>
    </citation>
    <scope>NUCLEOTIDE SEQUENCE [LARGE SCALE GENOMIC DNA]</scope>
    <source>
        <strain evidence="1 2">ATCC 51973</strain>
    </source>
</reference>
<evidence type="ECO:0000313" key="2">
    <source>
        <dbReference type="Proteomes" id="UP000049578"/>
    </source>
</evidence>
<keyword evidence="2" id="KW-1185">Reference proteome</keyword>
<gene>
    <name evidence="1" type="ORF">AKK44_03595</name>
</gene>
<dbReference type="Proteomes" id="UP000049578">
    <property type="component" value="Unassembled WGS sequence"/>
</dbReference>